<gene>
    <name evidence="3" type="ORF">CAPTEDRAFT_224140</name>
</gene>
<reference evidence="5" key="1">
    <citation type="submission" date="2012-12" db="EMBL/GenBank/DDBJ databases">
        <authorList>
            <person name="Hellsten U."/>
            <person name="Grimwood J."/>
            <person name="Chapman J.A."/>
            <person name="Shapiro H."/>
            <person name="Aerts A."/>
            <person name="Otillar R.P."/>
            <person name="Terry A.Y."/>
            <person name="Boore J.L."/>
            <person name="Simakov O."/>
            <person name="Marletaz F."/>
            <person name="Cho S.-J."/>
            <person name="Edsinger-Gonzales E."/>
            <person name="Havlak P."/>
            <person name="Kuo D.-H."/>
            <person name="Larsson T."/>
            <person name="Lv J."/>
            <person name="Arendt D."/>
            <person name="Savage R."/>
            <person name="Osoegawa K."/>
            <person name="de Jong P."/>
            <person name="Lindberg D.R."/>
            <person name="Seaver E.C."/>
            <person name="Weisblat D.A."/>
            <person name="Putnam N.H."/>
            <person name="Grigoriev I.V."/>
            <person name="Rokhsar D.S."/>
        </authorList>
    </citation>
    <scope>NUCLEOTIDE SEQUENCE</scope>
    <source>
        <strain evidence="5">I ESC-2004</strain>
    </source>
</reference>
<dbReference type="EnsemblMetazoa" id="CapteT224140">
    <property type="protein sequence ID" value="CapteP224140"/>
    <property type="gene ID" value="CapteG224140"/>
</dbReference>
<evidence type="ECO:0000313" key="3">
    <source>
        <dbReference type="EMBL" id="ELT91349.1"/>
    </source>
</evidence>
<keyword evidence="2" id="KW-0472">Membrane</keyword>
<protein>
    <submittedName>
        <fullName evidence="3 4">Uncharacterized protein</fullName>
    </submittedName>
</protein>
<dbReference type="EMBL" id="KB310543">
    <property type="protein sequence ID" value="ELT91349.1"/>
    <property type="molecule type" value="Genomic_DNA"/>
</dbReference>
<keyword evidence="2" id="KW-0812">Transmembrane</keyword>
<keyword evidence="2" id="KW-1133">Transmembrane helix</keyword>
<evidence type="ECO:0000256" key="2">
    <source>
        <dbReference type="SAM" id="Phobius"/>
    </source>
</evidence>
<dbReference type="EMBL" id="AMQN01002945">
    <property type="status" value="NOT_ANNOTATED_CDS"/>
    <property type="molecule type" value="Genomic_DNA"/>
</dbReference>
<reference evidence="3 5" key="2">
    <citation type="journal article" date="2013" name="Nature">
        <title>Insights into bilaterian evolution from three spiralian genomes.</title>
        <authorList>
            <person name="Simakov O."/>
            <person name="Marletaz F."/>
            <person name="Cho S.J."/>
            <person name="Edsinger-Gonzales E."/>
            <person name="Havlak P."/>
            <person name="Hellsten U."/>
            <person name="Kuo D.H."/>
            <person name="Larsson T."/>
            <person name="Lv J."/>
            <person name="Arendt D."/>
            <person name="Savage R."/>
            <person name="Osoegawa K."/>
            <person name="de Jong P."/>
            <person name="Grimwood J."/>
            <person name="Chapman J.A."/>
            <person name="Shapiro H."/>
            <person name="Aerts A."/>
            <person name="Otillar R.P."/>
            <person name="Terry A.Y."/>
            <person name="Boore J.L."/>
            <person name="Grigoriev I.V."/>
            <person name="Lindberg D.R."/>
            <person name="Seaver E.C."/>
            <person name="Weisblat D.A."/>
            <person name="Putnam N.H."/>
            <person name="Rokhsar D.S."/>
        </authorList>
    </citation>
    <scope>NUCLEOTIDE SEQUENCE</scope>
    <source>
        <strain evidence="3 5">I ESC-2004</strain>
    </source>
</reference>
<organism evidence="3">
    <name type="scientific">Capitella teleta</name>
    <name type="common">Polychaete worm</name>
    <dbReference type="NCBI Taxonomy" id="283909"/>
    <lineage>
        <taxon>Eukaryota</taxon>
        <taxon>Metazoa</taxon>
        <taxon>Spiralia</taxon>
        <taxon>Lophotrochozoa</taxon>
        <taxon>Annelida</taxon>
        <taxon>Polychaeta</taxon>
        <taxon>Sedentaria</taxon>
        <taxon>Scolecida</taxon>
        <taxon>Capitellidae</taxon>
        <taxon>Capitella</taxon>
    </lineage>
</organism>
<sequence length="376" mass="41972">MSVNVLPESNNNTRLLAPETTSTAGKELFVHARPQVSNQSPVLAIVLPSVFGVLFLSILTLVLFLVYRRHKHARQPEKYKDIEKNVEKSVFVPQAVISDMYSLPADNISVKSLYSKVADCREGIGDSQFDDGTTELLLGDASNIYDQIQHSPPIYQRTILPMRSTSDSGQSTTMVDNDTYEGSEQQVTPRLPRPAPQPPLLVRRPSNRTRIHPDYDPVYVPHSDASAMARRLDRSGYVQTSRMTPGPSRAYEDLPISIEYIHRGIAYPASPAASVYSPIALRPPIAVVQTSPAVEPSEVSLEHQVPVLSDEDMLETDDHNVYLNHVYSCLDLETRQSDDDVTSENTDSEGSESPFEALYHDVNDDIRDEIYEVVDF</sequence>
<evidence type="ECO:0000313" key="5">
    <source>
        <dbReference type="Proteomes" id="UP000014760"/>
    </source>
</evidence>
<feature type="region of interest" description="Disordered" evidence="1">
    <location>
        <begin position="336"/>
        <end position="356"/>
    </location>
</feature>
<evidence type="ECO:0000313" key="4">
    <source>
        <dbReference type="EnsemblMetazoa" id="CapteP224140"/>
    </source>
</evidence>
<feature type="region of interest" description="Disordered" evidence="1">
    <location>
        <begin position="158"/>
        <end position="218"/>
    </location>
</feature>
<name>R7TCC6_CAPTE</name>
<dbReference type="CDD" id="cd12087">
    <property type="entry name" value="TM_EGFR-like"/>
    <property type="match status" value="1"/>
</dbReference>
<keyword evidence="5" id="KW-1185">Reference proteome</keyword>
<dbReference type="AlphaFoldDB" id="R7TCC6"/>
<proteinExistence type="predicted"/>
<feature type="compositionally biased region" description="Polar residues" evidence="1">
    <location>
        <begin position="163"/>
        <end position="188"/>
    </location>
</feature>
<evidence type="ECO:0000256" key="1">
    <source>
        <dbReference type="SAM" id="MobiDB-lite"/>
    </source>
</evidence>
<reference evidence="4" key="3">
    <citation type="submission" date="2015-06" db="UniProtKB">
        <authorList>
            <consortium name="EnsemblMetazoa"/>
        </authorList>
    </citation>
    <scope>IDENTIFICATION</scope>
</reference>
<accession>R7TCC6</accession>
<dbReference type="HOGENOM" id="CLU_736186_0_0_1"/>
<feature type="transmembrane region" description="Helical" evidence="2">
    <location>
        <begin position="42"/>
        <end position="67"/>
    </location>
</feature>
<dbReference type="Proteomes" id="UP000014760">
    <property type="component" value="Unassembled WGS sequence"/>
</dbReference>
<feature type="compositionally biased region" description="Acidic residues" evidence="1">
    <location>
        <begin position="339"/>
        <end position="350"/>
    </location>
</feature>